<evidence type="ECO:0000256" key="6">
    <source>
        <dbReference type="PROSITE-ProRule" id="PRU00723"/>
    </source>
</evidence>
<dbReference type="Pfam" id="PF00642">
    <property type="entry name" value="zf-CCCH"/>
    <property type="match status" value="1"/>
</dbReference>
<organism evidence="9 10">
    <name type="scientific">Rhodamnia argentea</name>
    <dbReference type="NCBI Taxonomy" id="178133"/>
    <lineage>
        <taxon>Eukaryota</taxon>
        <taxon>Viridiplantae</taxon>
        <taxon>Streptophyta</taxon>
        <taxon>Embryophyta</taxon>
        <taxon>Tracheophyta</taxon>
        <taxon>Spermatophyta</taxon>
        <taxon>Magnoliopsida</taxon>
        <taxon>eudicotyledons</taxon>
        <taxon>Gunneridae</taxon>
        <taxon>Pentapetalae</taxon>
        <taxon>rosids</taxon>
        <taxon>malvids</taxon>
        <taxon>Myrtales</taxon>
        <taxon>Myrtaceae</taxon>
        <taxon>Myrtoideae</taxon>
        <taxon>Myrteae</taxon>
        <taxon>Australasian group</taxon>
        <taxon>Rhodamnia</taxon>
    </lineage>
</organism>
<dbReference type="Pfam" id="PF25512">
    <property type="entry name" value="zf-CCCH_AtC3H23"/>
    <property type="match status" value="1"/>
</dbReference>
<dbReference type="PANTHER" id="PTHR14493:SF147">
    <property type="entry name" value="ZINC FINGER CCCH DOMAIN-CONTAINING PROTEIN 23"/>
    <property type="match status" value="1"/>
</dbReference>
<dbReference type="InterPro" id="IPR000571">
    <property type="entry name" value="Znf_CCCH"/>
</dbReference>
<feature type="compositionally biased region" description="Pro residues" evidence="7">
    <location>
        <begin position="251"/>
        <end position="261"/>
    </location>
</feature>
<evidence type="ECO:0000313" key="10">
    <source>
        <dbReference type="RefSeq" id="XP_030512955.1"/>
    </source>
</evidence>
<keyword evidence="5" id="KW-0238">DNA-binding</keyword>
<dbReference type="InterPro" id="IPR045234">
    <property type="entry name" value="Unkempt-like"/>
</dbReference>
<evidence type="ECO:0000313" key="9">
    <source>
        <dbReference type="Proteomes" id="UP000827889"/>
    </source>
</evidence>
<keyword evidence="2" id="KW-0677">Repeat</keyword>
<dbReference type="FunFam" id="3.30.1370.210:FF:000009">
    <property type="entry name" value="Zinc finger CCCH domain-containing protein 66"/>
    <property type="match status" value="1"/>
</dbReference>
<evidence type="ECO:0000256" key="4">
    <source>
        <dbReference type="ARBA" id="ARBA00022833"/>
    </source>
</evidence>
<dbReference type="Proteomes" id="UP000827889">
    <property type="component" value="Chromosome 4"/>
</dbReference>
<feature type="zinc finger region" description="C3H1-type" evidence="6">
    <location>
        <begin position="127"/>
        <end position="154"/>
    </location>
</feature>
<dbReference type="OrthoDB" id="410307at2759"/>
<evidence type="ECO:0000256" key="2">
    <source>
        <dbReference type="ARBA" id="ARBA00022737"/>
    </source>
</evidence>
<dbReference type="PANTHER" id="PTHR14493">
    <property type="entry name" value="UNKEMPT FAMILY MEMBER"/>
    <property type="match status" value="1"/>
</dbReference>
<keyword evidence="9" id="KW-1185">Reference proteome</keyword>
<dbReference type="GO" id="GO:0003677">
    <property type="term" value="F:DNA binding"/>
    <property type="evidence" value="ECO:0007669"/>
    <property type="project" value="UniProtKB-KW"/>
</dbReference>
<feature type="region of interest" description="Disordered" evidence="7">
    <location>
        <begin position="243"/>
        <end position="267"/>
    </location>
</feature>
<keyword evidence="1 6" id="KW-0479">Metal-binding</keyword>
<dbReference type="GeneID" id="115726993"/>
<evidence type="ECO:0000256" key="1">
    <source>
        <dbReference type="ARBA" id="ARBA00022723"/>
    </source>
</evidence>
<keyword evidence="3 6" id="KW-0863">Zinc-finger</keyword>
<feature type="region of interest" description="Disordered" evidence="7">
    <location>
        <begin position="193"/>
        <end position="214"/>
    </location>
</feature>
<dbReference type="InterPro" id="IPR057444">
    <property type="entry name" value="Znf-CCCH_AtC3H23-like"/>
</dbReference>
<dbReference type="Gene3D" id="4.10.1000.10">
    <property type="entry name" value="Zinc finger, CCCH-type"/>
    <property type="match status" value="1"/>
</dbReference>
<reference evidence="10" key="1">
    <citation type="submission" date="2025-08" db="UniProtKB">
        <authorList>
            <consortium name="RefSeq"/>
        </authorList>
    </citation>
    <scope>IDENTIFICATION</scope>
    <source>
        <tissue evidence="10">Leaf</tissue>
    </source>
</reference>
<keyword evidence="4 6" id="KW-0862">Zinc</keyword>
<feature type="domain" description="C3H1-type" evidence="8">
    <location>
        <begin position="127"/>
        <end position="154"/>
    </location>
</feature>
<proteinExistence type="predicted"/>
<dbReference type="GO" id="GO:0008270">
    <property type="term" value="F:zinc ion binding"/>
    <property type="evidence" value="ECO:0007669"/>
    <property type="project" value="UniProtKB-KW"/>
</dbReference>
<evidence type="ECO:0000256" key="7">
    <source>
        <dbReference type="SAM" id="MobiDB-lite"/>
    </source>
</evidence>
<evidence type="ECO:0000259" key="8">
    <source>
        <dbReference type="PROSITE" id="PS50103"/>
    </source>
</evidence>
<protein>
    <submittedName>
        <fullName evidence="10">Zinc finger CCCH domain-containing protein 23-like</fullName>
    </submittedName>
</protein>
<name>A0A8B8MS97_9MYRT</name>
<dbReference type="RefSeq" id="XP_030512955.1">
    <property type="nucleotide sequence ID" value="XM_030657095.2"/>
</dbReference>
<dbReference type="KEGG" id="rarg:115726993"/>
<dbReference type="SMART" id="SM00356">
    <property type="entry name" value="ZnF_C3H1"/>
    <property type="match status" value="2"/>
</dbReference>
<accession>A0A8B8MS97</accession>
<dbReference type="InterPro" id="IPR036855">
    <property type="entry name" value="Znf_CCCH_sf"/>
</dbReference>
<sequence length="393" mass="43109">MMMMTMAGDHHARAHPTVQIPPWEPLDEQASGGPYSPYSPAGYGGNAGAGGECGYDLTALRRYLPSNEEEEEDVRGPGEDGVLGCDEFRMYEFKVRKCARGRSHDWTECPYAHPGEKARRRDPRRFLYSGTACPDFRKGACKKGDSCEFAHGVFECWLHPERYRTQACKDGQSCRRRVCFFAHSPDQLRILPTQQQQQHQHSPKSATDSEFGSPVRPSAVAAAFDSYFTKPWSASFVSSPTSILTSTSPSISPPTSSPPMSPNHRGCCGSPGSVSELVACMRNMQITKMKMSPRGQMGSLFGSPLRPGCHLAAPSTPRVESSPRYGQLGGGLFDLREAHHHCEEDLPMERVESGRDLRANMYAKLSKENSLDGADLLGSGSGPDVGWVSELVK</sequence>
<dbReference type="PROSITE" id="PS50103">
    <property type="entry name" value="ZF_C3H1"/>
    <property type="match status" value="1"/>
</dbReference>
<gene>
    <name evidence="10" type="primary">LOC115726993</name>
</gene>
<dbReference type="GO" id="GO:0006355">
    <property type="term" value="P:regulation of DNA-templated transcription"/>
    <property type="evidence" value="ECO:0007669"/>
    <property type="project" value="UniProtKB-ARBA"/>
</dbReference>
<dbReference type="SUPFAM" id="SSF90229">
    <property type="entry name" value="CCCH zinc finger"/>
    <property type="match status" value="1"/>
</dbReference>
<dbReference type="AlphaFoldDB" id="A0A8B8MS97"/>
<evidence type="ECO:0000256" key="3">
    <source>
        <dbReference type="ARBA" id="ARBA00022771"/>
    </source>
</evidence>
<evidence type="ECO:0000256" key="5">
    <source>
        <dbReference type="ARBA" id="ARBA00023125"/>
    </source>
</evidence>